<dbReference type="OrthoDB" id="2134424at2"/>
<keyword evidence="3" id="KW-1185">Reference proteome</keyword>
<keyword evidence="1" id="KW-0472">Membrane</keyword>
<evidence type="ECO:0000313" key="2">
    <source>
        <dbReference type="EMBL" id="CDM68106.1"/>
    </source>
</evidence>
<feature type="transmembrane region" description="Helical" evidence="1">
    <location>
        <begin position="212"/>
        <end position="233"/>
    </location>
</feature>
<sequence length="281" mass="31606">MNFFKYFAIAIAKPKQYHKFMKVSLKKGFLYLFILVLLTSIPYIFYSAKNNKDIYEKLQVISTIVKNDIPDFEMTKDKLTIKEDVSIDKDIDGIRVIVDKNKDIEVSEIAKMGSAVVLDKNKIAIVANGQGSVTSVPNEKLEDNKLTKADLQKQVDEGYIPAKKNASKVGVASLISNTLVNYGLFLIVTAIVAGVSIVTAKNLYIKMSYKDLFRISLFAMTTSIFVNLFVMFSPTLSKGGIIFVIAPALIYMWFGLKHIKLNGYAEEISYKEEPKRVEPKL</sequence>
<feature type="transmembrane region" description="Helical" evidence="1">
    <location>
        <begin position="239"/>
        <end position="256"/>
    </location>
</feature>
<dbReference type="Proteomes" id="UP000019426">
    <property type="component" value="Chromosome M2/40_rep1"/>
</dbReference>
<dbReference type="HOGENOM" id="CLU_989376_0_0_9"/>
<dbReference type="Pfam" id="PF06691">
    <property type="entry name" value="DUF1189"/>
    <property type="match status" value="1"/>
</dbReference>
<feature type="transmembrane region" description="Helical" evidence="1">
    <location>
        <begin position="28"/>
        <end position="46"/>
    </location>
</feature>
<name>W6RU22_9CLOT</name>
<dbReference type="InterPro" id="IPR009574">
    <property type="entry name" value="DUF1189"/>
</dbReference>
<reference evidence="2 3" key="1">
    <citation type="submission" date="2013-11" db="EMBL/GenBank/DDBJ databases">
        <title>Complete genome sequence of Clostridum sp. M2/40.</title>
        <authorList>
            <person name="Wibberg D."/>
            <person name="Puehler A."/>
            <person name="Schlueter A."/>
        </authorList>
    </citation>
    <scope>NUCLEOTIDE SEQUENCE [LARGE SCALE GENOMIC DNA]</scope>
    <source>
        <strain evidence="3">M2/40</strain>
    </source>
</reference>
<evidence type="ECO:0000256" key="1">
    <source>
        <dbReference type="SAM" id="Phobius"/>
    </source>
</evidence>
<gene>
    <name evidence="2" type="ORF">CM240_0942</name>
</gene>
<dbReference type="AlphaFoldDB" id="W6RU22"/>
<dbReference type="PATRIC" id="fig|1216932.3.peg.928"/>
<organism evidence="2 3">
    <name type="scientific">Clostridium bornimense</name>
    <dbReference type="NCBI Taxonomy" id="1216932"/>
    <lineage>
        <taxon>Bacteria</taxon>
        <taxon>Bacillati</taxon>
        <taxon>Bacillota</taxon>
        <taxon>Clostridia</taxon>
        <taxon>Eubacteriales</taxon>
        <taxon>Clostridiaceae</taxon>
        <taxon>Clostridium</taxon>
    </lineage>
</organism>
<dbReference type="RefSeq" id="WP_044036957.1">
    <property type="nucleotide sequence ID" value="NZ_HG917868.1"/>
</dbReference>
<keyword evidence="1" id="KW-0812">Transmembrane</keyword>
<accession>W6RU22</accession>
<proteinExistence type="predicted"/>
<protein>
    <submittedName>
        <fullName evidence="2">Putative membrane protein</fullName>
    </submittedName>
</protein>
<feature type="transmembrane region" description="Helical" evidence="1">
    <location>
        <begin position="179"/>
        <end position="200"/>
    </location>
</feature>
<evidence type="ECO:0000313" key="3">
    <source>
        <dbReference type="Proteomes" id="UP000019426"/>
    </source>
</evidence>
<dbReference type="KEGG" id="clt:CM240_0942"/>
<keyword evidence="1" id="KW-1133">Transmembrane helix</keyword>
<dbReference type="EMBL" id="HG917868">
    <property type="protein sequence ID" value="CDM68106.1"/>
    <property type="molecule type" value="Genomic_DNA"/>
</dbReference>